<comment type="caution">
    <text evidence="5">The sequence shown here is derived from an EMBL/GenBank/DDBJ whole genome shotgun (WGS) entry which is preliminary data.</text>
</comment>
<keyword evidence="2" id="KW-1133">Transmembrane helix</keyword>
<name>A0A545AY93_9ACTN</name>
<dbReference type="Proteomes" id="UP000317982">
    <property type="component" value="Unassembled WGS sequence"/>
</dbReference>
<comment type="subcellular location">
    <subcellularLocation>
        <location evidence="1">Cell membrane</location>
        <topology evidence="1">Multi-pass membrane protein</topology>
    </subcellularLocation>
</comment>
<evidence type="ECO:0000313" key="6">
    <source>
        <dbReference type="Proteomes" id="UP000317982"/>
    </source>
</evidence>
<feature type="transmembrane region" description="Helical" evidence="2">
    <location>
        <begin position="256"/>
        <end position="279"/>
    </location>
</feature>
<keyword evidence="6" id="KW-1185">Reference proteome</keyword>
<dbReference type="AlphaFoldDB" id="A0A545AY93"/>
<dbReference type="PANTHER" id="PTHR43833">
    <property type="entry name" value="POTASSIUM CHANNEL PROTEIN 2-RELATED-RELATED"/>
    <property type="match status" value="1"/>
</dbReference>
<dbReference type="OrthoDB" id="440986at2"/>
<dbReference type="InterPro" id="IPR036721">
    <property type="entry name" value="RCK_C_sf"/>
</dbReference>
<dbReference type="PROSITE" id="PS51202">
    <property type="entry name" value="RCK_C"/>
    <property type="match status" value="1"/>
</dbReference>
<sequence length="592" mass="62816">MSSTRRERTGHVIVCGLHGVGLRTVEQLHLAGVPVVVVDDDPDPRLTRTVSGWGIPLVRGSSRATDTLLDAGLPGATAVVCVEPDDLHALETALLVRQLRPDVRLAVELSNAAVGRAVADVTGAGSVIDVAALAAPSVVEACLERRTHPIDLGGEEFLAAEVTATADGTLRELYGDLAPIAVVPAEAGEEDAELVVCPGRDHAVRAGDRITALGTRSDFADRGLKTSDTSRTTGQRPHRPNPLMLARTMIRETDPALRFTISALITLMALSVCMLLIGYRKPDGSRMSLLDALYFTVETVGTIGYGDFSFAAQDDWLRAYAVGFMITGAMLAAISFALLTNLLISKRIAEALGRGEVGKRSGHVIVVGLGAVGIRTVEGLLAEGRDVVVVDRDENNRYLAQARALKVPVVIADATLPQTLQTVNLPSASAVAVLTSDDLVNIETGLVVRDQLGERWSEVPVVLRLFDRQLATTVERSFGFGHVRSTAALAAPWFVGAALGLDVLGTFYVEHQPFLIAALSVATGGGLDGLAMQDLSARTRVIAISRAAGKLEHPPRSGTRFGAGDRAYLVGPYEELLQVLRRDALSPSQIPQ</sequence>
<dbReference type="EMBL" id="VIRS01000002">
    <property type="protein sequence ID" value="TQS46290.1"/>
    <property type="molecule type" value="Genomic_DNA"/>
</dbReference>
<dbReference type="GO" id="GO:0005886">
    <property type="term" value="C:plasma membrane"/>
    <property type="evidence" value="ECO:0007669"/>
    <property type="project" value="UniProtKB-SubCell"/>
</dbReference>
<dbReference type="SUPFAM" id="SSF116726">
    <property type="entry name" value="TrkA C-terminal domain-like"/>
    <property type="match status" value="1"/>
</dbReference>
<accession>A0A545AY93</accession>
<dbReference type="Gene3D" id="1.10.287.70">
    <property type="match status" value="1"/>
</dbReference>
<dbReference type="Gene3D" id="3.40.50.720">
    <property type="entry name" value="NAD(P)-binding Rossmann-like Domain"/>
    <property type="match status" value="2"/>
</dbReference>
<dbReference type="SUPFAM" id="SSF81324">
    <property type="entry name" value="Voltage-gated potassium channels"/>
    <property type="match status" value="1"/>
</dbReference>
<evidence type="ECO:0000259" key="3">
    <source>
        <dbReference type="PROSITE" id="PS51201"/>
    </source>
</evidence>
<dbReference type="InterPro" id="IPR003148">
    <property type="entry name" value="RCK_N"/>
</dbReference>
<dbReference type="InterPro" id="IPR050721">
    <property type="entry name" value="Trk_Ktr_HKT_K-transport"/>
</dbReference>
<keyword evidence="2" id="KW-0472">Membrane</keyword>
<protein>
    <submittedName>
        <fullName evidence="5">Potassium transporter TrkA</fullName>
    </submittedName>
</protein>
<dbReference type="SUPFAM" id="SSF51735">
    <property type="entry name" value="NAD(P)-binding Rossmann-fold domains"/>
    <property type="match status" value="2"/>
</dbReference>
<feature type="transmembrane region" description="Helical" evidence="2">
    <location>
        <begin position="319"/>
        <end position="344"/>
    </location>
</feature>
<evidence type="ECO:0000256" key="2">
    <source>
        <dbReference type="SAM" id="Phobius"/>
    </source>
</evidence>
<proteinExistence type="predicted"/>
<dbReference type="Pfam" id="PF07885">
    <property type="entry name" value="Ion_trans_2"/>
    <property type="match status" value="1"/>
</dbReference>
<keyword evidence="2" id="KW-0812">Transmembrane</keyword>
<feature type="domain" description="RCK C-terminal" evidence="4">
    <location>
        <begin position="504"/>
        <end position="585"/>
    </location>
</feature>
<dbReference type="RefSeq" id="WP_142702818.1">
    <property type="nucleotide sequence ID" value="NZ_VIRS01000002.1"/>
</dbReference>
<evidence type="ECO:0000313" key="5">
    <source>
        <dbReference type="EMBL" id="TQS46290.1"/>
    </source>
</evidence>
<dbReference type="InterPro" id="IPR036291">
    <property type="entry name" value="NAD(P)-bd_dom_sf"/>
</dbReference>
<evidence type="ECO:0000259" key="4">
    <source>
        <dbReference type="PROSITE" id="PS51202"/>
    </source>
</evidence>
<dbReference type="PROSITE" id="PS51201">
    <property type="entry name" value="RCK_N"/>
    <property type="match status" value="1"/>
</dbReference>
<evidence type="ECO:0000256" key="1">
    <source>
        <dbReference type="ARBA" id="ARBA00004651"/>
    </source>
</evidence>
<dbReference type="GO" id="GO:0006813">
    <property type="term" value="P:potassium ion transport"/>
    <property type="evidence" value="ECO:0007669"/>
    <property type="project" value="InterPro"/>
</dbReference>
<organism evidence="5 6">
    <name type="scientific">Cryptosporangium phraense</name>
    <dbReference type="NCBI Taxonomy" id="2593070"/>
    <lineage>
        <taxon>Bacteria</taxon>
        <taxon>Bacillati</taxon>
        <taxon>Actinomycetota</taxon>
        <taxon>Actinomycetes</taxon>
        <taxon>Cryptosporangiales</taxon>
        <taxon>Cryptosporangiaceae</taxon>
        <taxon>Cryptosporangium</taxon>
    </lineage>
</organism>
<dbReference type="Pfam" id="PF02254">
    <property type="entry name" value="TrkA_N"/>
    <property type="match status" value="2"/>
</dbReference>
<gene>
    <name evidence="5" type="ORF">FL583_02535</name>
</gene>
<dbReference type="PANTHER" id="PTHR43833:SF11">
    <property type="entry name" value="VOLTAGE-GATED POTASSIUM CHANNEL KCH"/>
    <property type="match status" value="1"/>
</dbReference>
<feature type="transmembrane region" description="Helical" evidence="2">
    <location>
        <begin position="486"/>
        <end position="508"/>
    </location>
</feature>
<dbReference type="InterPro" id="IPR006037">
    <property type="entry name" value="RCK_C"/>
</dbReference>
<dbReference type="InParanoid" id="A0A545AY93"/>
<dbReference type="GO" id="GO:0008324">
    <property type="term" value="F:monoatomic cation transmembrane transporter activity"/>
    <property type="evidence" value="ECO:0007669"/>
    <property type="project" value="InterPro"/>
</dbReference>
<reference evidence="5 6" key="1">
    <citation type="submission" date="2019-07" db="EMBL/GenBank/DDBJ databases">
        <title>Cryptosporangium phraense sp. nov., isolated from plant litter.</title>
        <authorList>
            <person name="Suriyachadkun C."/>
        </authorList>
    </citation>
    <scope>NUCLEOTIDE SEQUENCE [LARGE SCALE GENOMIC DNA]</scope>
    <source>
        <strain evidence="5 6">A-T 5661</strain>
    </source>
</reference>
<dbReference type="InterPro" id="IPR013099">
    <property type="entry name" value="K_chnl_dom"/>
</dbReference>
<feature type="domain" description="RCK N-terminal" evidence="3">
    <location>
        <begin position="361"/>
        <end position="492"/>
    </location>
</feature>